<reference evidence="1" key="1">
    <citation type="journal article" date="2019" name="bioRxiv">
        <title>The Genome of the Zebra Mussel, Dreissena polymorpha: A Resource for Invasive Species Research.</title>
        <authorList>
            <person name="McCartney M.A."/>
            <person name="Auch B."/>
            <person name="Kono T."/>
            <person name="Mallez S."/>
            <person name="Zhang Y."/>
            <person name="Obille A."/>
            <person name="Becker A."/>
            <person name="Abrahante J.E."/>
            <person name="Garbe J."/>
            <person name="Badalamenti J.P."/>
            <person name="Herman A."/>
            <person name="Mangelson H."/>
            <person name="Liachko I."/>
            <person name="Sullivan S."/>
            <person name="Sone E.D."/>
            <person name="Koren S."/>
            <person name="Silverstein K.A.T."/>
            <person name="Beckman K.B."/>
            <person name="Gohl D.M."/>
        </authorList>
    </citation>
    <scope>NUCLEOTIDE SEQUENCE</scope>
    <source>
        <strain evidence="1">Duluth1</strain>
        <tissue evidence="1">Whole animal</tissue>
    </source>
</reference>
<evidence type="ECO:0000313" key="1">
    <source>
        <dbReference type="EMBL" id="KAH3802688.1"/>
    </source>
</evidence>
<name>A0A9D4FPN8_DREPO</name>
<accession>A0A9D4FPN8</accession>
<dbReference type="AlphaFoldDB" id="A0A9D4FPN8"/>
<dbReference type="EMBL" id="JAIWYP010000007">
    <property type="protein sequence ID" value="KAH3802688.1"/>
    <property type="molecule type" value="Genomic_DNA"/>
</dbReference>
<gene>
    <name evidence="1" type="ORF">DPMN_156367</name>
</gene>
<protein>
    <submittedName>
        <fullName evidence="1">Uncharacterized protein</fullName>
    </submittedName>
</protein>
<evidence type="ECO:0000313" key="2">
    <source>
        <dbReference type="Proteomes" id="UP000828390"/>
    </source>
</evidence>
<keyword evidence="2" id="KW-1185">Reference proteome</keyword>
<proteinExistence type="predicted"/>
<comment type="caution">
    <text evidence="1">The sequence shown here is derived from an EMBL/GenBank/DDBJ whole genome shotgun (WGS) entry which is preliminary data.</text>
</comment>
<reference evidence="1" key="2">
    <citation type="submission" date="2020-11" db="EMBL/GenBank/DDBJ databases">
        <authorList>
            <person name="McCartney M.A."/>
            <person name="Auch B."/>
            <person name="Kono T."/>
            <person name="Mallez S."/>
            <person name="Becker A."/>
            <person name="Gohl D.M."/>
            <person name="Silverstein K.A.T."/>
            <person name="Koren S."/>
            <person name="Bechman K.B."/>
            <person name="Herman A."/>
            <person name="Abrahante J.E."/>
            <person name="Garbe J."/>
        </authorList>
    </citation>
    <scope>NUCLEOTIDE SEQUENCE</scope>
    <source>
        <strain evidence="1">Duluth1</strain>
        <tissue evidence="1">Whole animal</tissue>
    </source>
</reference>
<sequence>MSTLAICPSSYSSDGIDVDLPWRIDLHRVSCLLSSSNKANFIRLTVASRGSCGRTNVTVMYSLILCSV</sequence>
<dbReference type="Proteomes" id="UP000828390">
    <property type="component" value="Unassembled WGS sequence"/>
</dbReference>
<organism evidence="1 2">
    <name type="scientific">Dreissena polymorpha</name>
    <name type="common">Zebra mussel</name>
    <name type="synonym">Mytilus polymorpha</name>
    <dbReference type="NCBI Taxonomy" id="45954"/>
    <lineage>
        <taxon>Eukaryota</taxon>
        <taxon>Metazoa</taxon>
        <taxon>Spiralia</taxon>
        <taxon>Lophotrochozoa</taxon>
        <taxon>Mollusca</taxon>
        <taxon>Bivalvia</taxon>
        <taxon>Autobranchia</taxon>
        <taxon>Heteroconchia</taxon>
        <taxon>Euheterodonta</taxon>
        <taxon>Imparidentia</taxon>
        <taxon>Neoheterodontei</taxon>
        <taxon>Myida</taxon>
        <taxon>Dreissenoidea</taxon>
        <taxon>Dreissenidae</taxon>
        <taxon>Dreissena</taxon>
    </lineage>
</organism>